<organism evidence="1">
    <name type="scientific">Culex pipiens</name>
    <name type="common">House mosquito</name>
    <dbReference type="NCBI Taxonomy" id="7175"/>
    <lineage>
        <taxon>Eukaryota</taxon>
        <taxon>Metazoa</taxon>
        <taxon>Ecdysozoa</taxon>
        <taxon>Arthropoda</taxon>
        <taxon>Hexapoda</taxon>
        <taxon>Insecta</taxon>
        <taxon>Pterygota</taxon>
        <taxon>Neoptera</taxon>
        <taxon>Endopterygota</taxon>
        <taxon>Diptera</taxon>
        <taxon>Nematocera</taxon>
        <taxon>Culicoidea</taxon>
        <taxon>Culicidae</taxon>
        <taxon>Culicinae</taxon>
        <taxon>Culicini</taxon>
        <taxon>Culex</taxon>
        <taxon>Culex</taxon>
    </lineage>
</organism>
<dbReference type="EMBL" id="HBUE01202803">
    <property type="protein sequence ID" value="CAG6530659.1"/>
    <property type="molecule type" value="Transcribed_RNA"/>
</dbReference>
<dbReference type="EMBL" id="HBUE01308990">
    <property type="protein sequence ID" value="CAG6582492.1"/>
    <property type="molecule type" value="Transcribed_RNA"/>
</dbReference>
<dbReference type="EMBL" id="HBUE01137200">
    <property type="protein sequence ID" value="CAG6499217.1"/>
    <property type="molecule type" value="Transcribed_RNA"/>
</dbReference>
<dbReference type="EMBL" id="HBUE01202802">
    <property type="protein sequence ID" value="CAG6530657.1"/>
    <property type="molecule type" value="Transcribed_RNA"/>
</dbReference>
<accession>A0A8D8K7R4</accession>
<name>A0A8D8K7R4_CULPI</name>
<sequence>MKFEHQLRYNSTLAKRNLTRERRVSLNNSPPTRQPASWQSLFARCPEWTDCRVSSWRSSSPCFSDSLPQHGSSWTDDAITGRHATFRAVAIRCYSLEITKIPTKLSTCPEPTSDCIKISKLESYPLAGLFFL</sequence>
<evidence type="ECO:0000313" key="1">
    <source>
        <dbReference type="EMBL" id="CAG6582492.1"/>
    </source>
</evidence>
<dbReference type="AlphaFoldDB" id="A0A8D8K7R4"/>
<protein>
    <submittedName>
        <fullName evidence="1">(northern house mosquito) hypothetical protein</fullName>
    </submittedName>
</protein>
<proteinExistence type="predicted"/>
<reference evidence="1" key="1">
    <citation type="submission" date="2021-05" db="EMBL/GenBank/DDBJ databases">
        <authorList>
            <person name="Alioto T."/>
            <person name="Alioto T."/>
            <person name="Gomez Garrido J."/>
        </authorList>
    </citation>
    <scope>NUCLEOTIDE SEQUENCE</scope>
</reference>
<dbReference type="EMBL" id="HBUE01308989">
    <property type="protein sequence ID" value="CAG6582490.1"/>
    <property type="molecule type" value="Transcribed_RNA"/>
</dbReference>